<evidence type="ECO:0000313" key="2">
    <source>
        <dbReference type="EMBL" id="AJL34866.1"/>
    </source>
</evidence>
<keyword evidence="1" id="KW-0614">Plasmid</keyword>
<reference evidence="2" key="3">
    <citation type="journal article" date="2015" name="Diagn. Microbiol. Infect. Dis.">
        <title>Prevalence and characterization of hybrid blaCTX-M among Escherichia coli isolates from livestock and other animals.</title>
        <authorList>
            <person name="Ho P.L."/>
            <person name="Liu M.C."/>
            <person name="Lo W.U."/>
            <person name="Lai E.L."/>
            <person name="Lau T.C."/>
            <person name="Law O.K."/>
            <person name="Chow K.H."/>
        </authorList>
    </citation>
    <scope>NUCLEOTIDE SEQUENCE</scope>
    <source>
        <strain evidence="2">C0967</strain>
        <plasmid evidence="2">pCTXM64_C0967</plasmid>
    </source>
</reference>
<evidence type="ECO:0000313" key="1">
    <source>
        <dbReference type="EMBL" id="AFB76492.1"/>
    </source>
</evidence>
<dbReference type="AlphaFoldDB" id="M1EVD5"/>
<name>M1EVD5_ECOLX</name>
<proteinExistence type="predicted"/>
<dbReference type="EMBL" id="KP091735">
    <property type="protein sequence ID" value="AJL34866.1"/>
    <property type="molecule type" value="Genomic_DNA"/>
</dbReference>
<accession>M1EVD5</accession>
<protein>
    <submittedName>
        <fullName evidence="1">Uncharacterized protein</fullName>
    </submittedName>
</protein>
<gene>
    <name evidence="1" type="ORF">M55_082</name>
</gene>
<organism evidence="1">
    <name type="scientific">Escherichia coli</name>
    <dbReference type="NCBI Taxonomy" id="562"/>
    <lineage>
        <taxon>Bacteria</taxon>
        <taxon>Pseudomonadati</taxon>
        <taxon>Pseudomonadota</taxon>
        <taxon>Gammaproteobacteria</taxon>
        <taxon>Enterobacterales</taxon>
        <taxon>Enterobacteriaceae</taxon>
        <taxon>Escherichia</taxon>
    </lineage>
</organism>
<dbReference type="EMBL" id="JN797501">
    <property type="protein sequence ID" value="AFB76492.1"/>
    <property type="molecule type" value="Genomic_DNA"/>
</dbReference>
<geneLocation type="plasmid" evidence="1">
    <name>pHN1122-1</name>
</geneLocation>
<reference evidence="1" key="2">
    <citation type="journal article" date="2013" name="Antimicrob. Agents Chemother.">
        <title>Genetic Characterization of IncI2 Plasmids Carrying blaCTX-M-55 Spreading in both Pets and Food Animals in China.</title>
        <authorList>
            <person name="Lv L."/>
            <person name="Partridge S.R."/>
            <person name="He L."/>
            <person name="Zeng Z."/>
            <person name="He D."/>
            <person name="Ye J."/>
            <person name="Liu J.H."/>
        </authorList>
    </citation>
    <scope>NUCLEOTIDE SEQUENCE</scope>
    <source>
        <strain evidence="1">1122</strain>
        <plasmid evidence="1">pHN1122-1</plasmid>
    </source>
</reference>
<sequence length="71" mass="7752">MILKKSFSALLHSLPPPLPIALPYRQRTEAHGSDAYTGAESAIALAATIDKMMDFMVFLHISDKRKPARGG</sequence>
<reference evidence="1" key="1">
    <citation type="submission" date="2011-09" db="EMBL/GenBank/DDBJ databases">
        <authorList>
            <person name="Liu J.-H."/>
            <person name="He L."/>
            <person name="He D."/>
        </authorList>
    </citation>
    <scope>NUCLEOTIDE SEQUENCE</scope>
    <source>
        <strain evidence="1">1122</strain>
        <plasmid evidence="1">pHN1122-1</plasmid>
    </source>
</reference>
<geneLocation type="plasmid" evidence="2">
    <name>pCTXM64_C0967</name>
</geneLocation>